<name>A0A6N6VX94_9BACT</name>
<keyword evidence="3" id="KW-1185">Reference proteome</keyword>
<dbReference type="InterPro" id="IPR038726">
    <property type="entry name" value="PDDEXK_AddAB-type"/>
</dbReference>
<feature type="domain" description="PD-(D/E)XK endonuclease-like" evidence="1">
    <location>
        <begin position="705"/>
        <end position="918"/>
    </location>
</feature>
<reference evidence="2 3" key="1">
    <citation type="submission" date="2019-10" db="EMBL/GenBank/DDBJ databases">
        <title>New species of Slilvanegrellaceae.</title>
        <authorList>
            <person name="Pitt A."/>
            <person name="Hahn M.W."/>
        </authorList>
    </citation>
    <scope>NUCLEOTIDE SEQUENCE [LARGE SCALE GENOMIC DNA]</scope>
    <source>
        <strain evidence="2 3">SP-Ram-0.45-NSY-1</strain>
    </source>
</reference>
<protein>
    <recommendedName>
        <fullName evidence="1">PD-(D/E)XK endonuclease-like domain-containing protein</fullName>
    </recommendedName>
</protein>
<proteinExistence type="predicted"/>
<accession>A0A6N6VX94</accession>
<dbReference type="Proteomes" id="UP000437748">
    <property type="component" value="Unassembled WGS sequence"/>
</dbReference>
<organism evidence="2 3">
    <name type="scientific">Silvanigrella paludirubra</name>
    <dbReference type="NCBI Taxonomy" id="2499159"/>
    <lineage>
        <taxon>Bacteria</taxon>
        <taxon>Pseudomonadati</taxon>
        <taxon>Bdellovibrionota</taxon>
        <taxon>Oligoflexia</taxon>
        <taxon>Silvanigrellales</taxon>
        <taxon>Silvanigrellaceae</taxon>
        <taxon>Silvanigrella</taxon>
    </lineage>
</organism>
<dbReference type="Pfam" id="PF12705">
    <property type="entry name" value="PDDEXK_1"/>
    <property type="match status" value="2"/>
</dbReference>
<gene>
    <name evidence="2" type="ORF">GCL60_01860</name>
</gene>
<feature type="domain" description="PD-(D/E)XK endonuclease-like" evidence="1">
    <location>
        <begin position="589"/>
        <end position="640"/>
    </location>
</feature>
<dbReference type="RefSeq" id="WP_153418210.1">
    <property type="nucleotide sequence ID" value="NZ_WFLM01000001.1"/>
</dbReference>
<dbReference type="Gene3D" id="3.90.320.10">
    <property type="match status" value="1"/>
</dbReference>
<evidence type="ECO:0000313" key="3">
    <source>
        <dbReference type="Proteomes" id="UP000437748"/>
    </source>
</evidence>
<sequence>MKKEYVENSMFLCNYKSLQLFVDEFIKHYKNDLNTQWSIVCERKEDLVTIRNQVLFEIEKRLFDNKTNTKSFFGISMYTLDNLARNFCASLSSTSSLKIKNEIPKFISLPYLDVINQELLIENILKLYGYNSNDSLPIAKQILSLIDINWPEDYSFAKLLISTQNKENIKTVQEINEIALRQILGSFQYGTYELANYSRLQSLVKDYLQGIFIDHLSEYSDKIVLPYQFLNGNILWISAPELLNELPIIAESKKDYNSCNTIKPGNFQSFYVDEFKKSILKARNILNINNLFISSRTILKEAQNEIELKHDHISYYISENRHCFSENSKNILNDQNTFCILADFDPGKFKESQPDAAGNYQITKQMISNWEMNNTNYTDAKEIFPQIDNLFEKFIEQLSLIGNEKKLNEIGKIYDLDVKQKNDEFIKHLFYKSIENEKIQIGKPHPISLYPKALSYFSTNKLPQKIVSIGRAHAPTGSSFHVKVLNNAISILRKQGISIDLPASEIMYRGFWKNIANLGIPLEFWLENLSEINDFPKYLIPKKNIFKFGISFPESSESHLIELLTQKTENNNNIFPIWNEYLIQCNYKISITSFEKYVNCPLQFLLQDVLGIKQNDNSILKTDHLEIGSKMHLIAEQFITRIVTTLGNSNYSKTMLPIYEDIIFNLKNENIFLSNNKSDWIKIFCNAIEKHGFLFEVFLKEASIEAIDNLWNINKNNEKSKFILIQEREILKRTFYRFIQIEKKFAEDIDEKLTGIERERPISLSLGGLVFSGKIDRIDATQFGLRIIDYKTSNIPKTEKKLSILPSELIEMKSSKLSVQGALYCLAWSQTKLVEEDDLFRNQIRSFSLYHLKNLDEKANPILNYEFGGDGLKKDNIHYQKLYNEYLVYANNLKSGNFYPKPIKKNTCEFCDFKSICPISKKQNDEDNTDNNTN</sequence>
<dbReference type="EMBL" id="WFLM01000001">
    <property type="protein sequence ID" value="KAB8040694.1"/>
    <property type="molecule type" value="Genomic_DNA"/>
</dbReference>
<comment type="caution">
    <text evidence="2">The sequence shown here is derived from an EMBL/GenBank/DDBJ whole genome shotgun (WGS) entry which is preliminary data.</text>
</comment>
<evidence type="ECO:0000259" key="1">
    <source>
        <dbReference type="Pfam" id="PF12705"/>
    </source>
</evidence>
<dbReference type="InterPro" id="IPR011604">
    <property type="entry name" value="PDDEXK-like_dom_sf"/>
</dbReference>
<dbReference type="AlphaFoldDB" id="A0A6N6VX94"/>
<dbReference type="OrthoDB" id="9766257at2"/>
<evidence type="ECO:0000313" key="2">
    <source>
        <dbReference type="EMBL" id="KAB8040694.1"/>
    </source>
</evidence>